<comment type="caution">
    <text evidence="1">The sequence shown here is derived from an EMBL/GenBank/DDBJ whole genome shotgun (WGS) entry which is preliminary data.</text>
</comment>
<proteinExistence type="predicted"/>
<organism evidence="1 2">
    <name type="scientific">Elysia crispata</name>
    <name type="common">lettuce slug</name>
    <dbReference type="NCBI Taxonomy" id="231223"/>
    <lineage>
        <taxon>Eukaryota</taxon>
        <taxon>Metazoa</taxon>
        <taxon>Spiralia</taxon>
        <taxon>Lophotrochozoa</taxon>
        <taxon>Mollusca</taxon>
        <taxon>Gastropoda</taxon>
        <taxon>Heterobranchia</taxon>
        <taxon>Euthyneura</taxon>
        <taxon>Panpulmonata</taxon>
        <taxon>Sacoglossa</taxon>
        <taxon>Placobranchoidea</taxon>
        <taxon>Plakobranchidae</taxon>
        <taxon>Elysia</taxon>
    </lineage>
</organism>
<dbReference type="Proteomes" id="UP001283361">
    <property type="component" value="Unassembled WGS sequence"/>
</dbReference>
<reference evidence="1" key="1">
    <citation type="journal article" date="2023" name="G3 (Bethesda)">
        <title>A reference genome for the long-term kleptoplast-retaining sea slug Elysia crispata morphotype clarki.</title>
        <authorList>
            <person name="Eastman K.E."/>
            <person name="Pendleton A.L."/>
            <person name="Shaikh M.A."/>
            <person name="Suttiyut T."/>
            <person name="Ogas R."/>
            <person name="Tomko P."/>
            <person name="Gavelis G."/>
            <person name="Widhalm J.R."/>
            <person name="Wisecaver J.H."/>
        </authorList>
    </citation>
    <scope>NUCLEOTIDE SEQUENCE</scope>
    <source>
        <strain evidence="1">ECLA1</strain>
    </source>
</reference>
<protein>
    <submittedName>
        <fullName evidence="1">Uncharacterized protein</fullName>
    </submittedName>
</protein>
<evidence type="ECO:0000313" key="1">
    <source>
        <dbReference type="EMBL" id="KAK3793363.1"/>
    </source>
</evidence>
<name>A0AAE1E5A6_9GAST</name>
<evidence type="ECO:0000313" key="2">
    <source>
        <dbReference type="Proteomes" id="UP001283361"/>
    </source>
</evidence>
<dbReference type="AlphaFoldDB" id="A0AAE1E5A6"/>
<keyword evidence="2" id="KW-1185">Reference proteome</keyword>
<gene>
    <name evidence="1" type="ORF">RRG08_020740</name>
</gene>
<dbReference type="EMBL" id="JAWDGP010001255">
    <property type="protein sequence ID" value="KAK3793363.1"/>
    <property type="molecule type" value="Genomic_DNA"/>
</dbReference>
<sequence length="152" mass="16661">MGDGLGGTSMQVIADGSWFGRYKHAGHCRWVMVWAVQACRSLQMGDSLGGTSMQVIADGKPNSTGPQGDRPLVLSRSVVLRARRAPGNKSCHSGQGRYDLTVNQRSGQNLAFMCLHNDHNTYTASDKPGRGVELRKRFRKMSTKLVKNVRKG</sequence>
<accession>A0AAE1E5A6</accession>